<dbReference type="InterPro" id="IPR004375">
    <property type="entry name" value="NanQ/TabA/YiaL"/>
</dbReference>
<dbReference type="SUPFAM" id="SSF51197">
    <property type="entry name" value="Clavaminate synthase-like"/>
    <property type="match status" value="1"/>
</dbReference>
<evidence type="ECO:0000313" key="1">
    <source>
        <dbReference type="EMBL" id="KGF47623.1"/>
    </source>
</evidence>
<dbReference type="RefSeq" id="WP_038152222.1">
    <property type="nucleotide sequence ID" value="NZ_JRNT01000008.1"/>
</dbReference>
<dbReference type="Pfam" id="PF04074">
    <property type="entry name" value="DUF386"/>
    <property type="match status" value="1"/>
</dbReference>
<gene>
    <name evidence="1" type="ORF">HMPREF0872_04365</name>
</gene>
<dbReference type="InterPro" id="IPR037012">
    <property type="entry name" value="NanQ/TabA/YiaL_sf"/>
</dbReference>
<dbReference type="Gene3D" id="2.60.120.370">
    <property type="entry name" value="YhcH/YjgK/YiaL"/>
    <property type="match status" value="1"/>
</dbReference>
<organism evidence="1 2">
    <name type="scientific">Veillonella montpellierensis DNF00314</name>
    <dbReference type="NCBI Taxonomy" id="1401067"/>
    <lineage>
        <taxon>Bacteria</taxon>
        <taxon>Bacillati</taxon>
        <taxon>Bacillota</taxon>
        <taxon>Negativicutes</taxon>
        <taxon>Veillonellales</taxon>
        <taxon>Veillonellaceae</taxon>
        <taxon>Veillonella</taxon>
    </lineage>
</organism>
<dbReference type="AlphaFoldDB" id="A0A096AKJ3"/>
<evidence type="ECO:0008006" key="3">
    <source>
        <dbReference type="Google" id="ProtNLM"/>
    </source>
</evidence>
<accession>A0A096AKJ3</accession>
<dbReference type="eggNOG" id="COG2731">
    <property type="taxonomic scope" value="Bacteria"/>
</dbReference>
<protein>
    <recommendedName>
        <fullName evidence="3">YhcH/YjgK/YiaL family protein</fullName>
    </recommendedName>
</protein>
<sequence>MIFQSIAIDYRQFGYAPAIVRALDFLKHTDLKSLEGGRHNLEGEKGSLMYANVDDVNTLLWEQSKPEAHRKYIDIQYMVTGEEEIGYMGAKPTIEPIHAYPERDLYFYDPELVDEARVHLQEGCYVIFYPADWHRPLIAVHNRPIPIRKVVVKVHVDLI</sequence>
<proteinExistence type="predicted"/>
<dbReference type="EMBL" id="JRNT01000008">
    <property type="protein sequence ID" value="KGF47623.1"/>
    <property type="molecule type" value="Genomic_DNA"/>
</dbReference>
<dbReference type="PANTHER" id="PTHR34986:SF1">
    <property type="entry name" value="PROTEIN YIAL"/>
    <property type="match status" value="1"/>
</dbReference>
<dbReference type="GO" id="GO:0005829">
    <property type="term" value="C:cytosol"/>
    <property type="evidence" value="ECO:0007669"/>
    <property type="project" value="TreeGrafter"/>
</dbReference>
<dbReference type="Proteomes" id="UP000029628">
    <property type="component" value="Unassembled WGS sequence"/>
</dbReference>
<dbReference type="NCBIfam" id="TIGR00022">
    <property type="entry name" value="YhcH/YjgK/YiaL family protein"/>
    <property type="match status" value="1"/>
</dbReference>
<keyword evidence="2" id="KW-1185">Reference proteome</keyword>
<dbReference type="PANTHER" id="PTHR34986">
    <property type="entry name" value="EVOLVED BETA-GALACTOSIDASE SUBUNIT BETA"/>
    <property type="match status" value="1"/>
</dbReference>
<evidence type="ECO:0000313" key="2">
    <source>
        <dbReference type="Proteomes" id="UP000029628"/>
    </source>
</evidence>
<reference evidence="1 2" key="1">
    <citation type="submission" date="2014-07" db="EMBL/GenBank/DDBJ databases">
        <authorList>
            <person name="McCorrison J."/>
            <person name="Sanka R."/>
            <person name="Torralba M."/>
            <person name="Gillis M."/>
            <person name="Haft D.H."/>
            <person name="Methe B."/>
            <person name="Sutton G."/>
            <person name="Nelson K.E."/>
        </authorList>
    </citation>
    <scope>NUCLEOTIDE SEQUENCE [LARGE SCALE GENOMIC DNA]</scope>
    <source>
        <strain evidence="1 2">DNF00314</strain>
    </source>
</reference>
<name>A0A096AKJ3_9FIRM</name>
<comment type="caution">
    <text evidence="1">The sequence shown here is derived from an EMBL/GenBank/DDBJ whole genome shotgun (WGS) entry which is preliminary data.</text>
</comment>